<dbReference type="GO" id="GO:0000179">
    <property type="term" value="F:rRNA (adenine-N6,N6-)-dimethyltransferase activity"/>
    <property type="evidence" value="ECO:0007669"/>
    <property type="project" value="UniProtKB-UniRule"/>
</dbReference>
<evidence type="ECO:0000313" key="7">
    <source>
        <dbReference type="EMBL" id="KAA9237932.1"/>
    </source>
</evidence>
<name>A0A5N1BI39_9LACT</name>
<dbReference type="RefSeq" id="WP_072469050.1">
    <property type="nucleotide sequence ID" value="NZ_VYVN01000033.1"/>
</dbReference>
<reference evidence="8" key="1">
    <citation type="submission" date="2019-09" db="EMBL/GenBank/DDBJ databases">
        <title>Draft genome sequence assemblies of isolates from the urinary tract.</title>
        <authorList>
            <person name="Mores C.R."/>
            <person name="Putonti C."/>
            <person name="Wolfe A.J."/>
        </authorList>
    </citation>
    <scope>NUCLEOTIDE SEQUENCE [LARGE SCALE GENOMIC DNA]</scope>
    <source>
        <strain evidence="8">UMB8614</strain>
    </source>
</reference>
<evidence type="ECO:0000256" key="3">
    <source>
        <dbReference type="ARBA" id="ARBA00022691"/>
    </source>
</evidence>
<evidence type="ECO:0000256" key="4">
    <source>
        <dbReference type="ARBA" id="ARBA00022884"/>
    </source>
</evidence>
<dbReference type="GO" id="GO:0003723">
    <property type="term" value="F:RNA binding"/>
    <property type="evidence" value="ECO:0007669"/>
    <property type="project" value="UniProtKB-UniRule"/>
</dbReference>
<dbReference type="PROSITE" id="PS51689">
    <property type="entry name" value="SAM_RNA_A_N6_MT"/>
    <property type="match status" value="1"/>
</dbReference>
<proteinExistence type="inferred from homology"/>
<dbReference type="Proteomes" id="UP000326476">
    <property type="component" value="Unassembled WGS sequence"/>
</dbReference>
<dbReference type="AlphaFoldDB" id="A0A5N1BI39"/>
<comment type="caution">
    <text evidence="5">Lacks conserved residue(s) required for the propagation of feature annotation.</text>
</comment>
<evidence type="ECO:0000259" key="6">
    <source>
        <dbReference type="SMART" id="SM00650"/>
    </source>
</evidence>
<dbReference type="InterPro" id="IPR001737">
    <property type="entry name" value="KsgA/Erm"/>
</dbReference>
<protein>
    <submittedName>
        <fullName evidence="7">23S rRNA (Adenine(2058)-N(6))-methyltransferase Erm(B)</fullName>
    </submittedName>
</protein>
<accession>A0A5N1BI39</accession>
<evidence type="ECO:0000313" key="8">
    <source>
        <dbReference type="Proteomes" id="UP000326476"/>
    </source>
</evidence>
<dbReference type="InterPro" id="IPR020598">
    <property type="entry name" value="rRNA_Ade_methylase_Trfase_N"/>
</dbReference>
<keyword evidence="2 5" id="KW-0808">Transferase</keyword>
<feature type="domain" description="Ribosomal RNA adenine methylase transferase N-terminal" evidence="6">
    <location>
        <begin position="1"/>
        <end position="79"/>
    </location>
</feature>
<dbReference type="SMART" id="SM00650">
    <property type="entry name" value="rADc"/>
    <property type="match status" value="1"/>
</dbReference>
<evidence type="ECO:0000256" key="5">
    <source>
        <dbReference type="PROSITE-ProRule" id="PRU01026"/>
    </source>
</evidence>
<evidence type="ECO:0000256" key="1">
    <source>
        <dbReference type="ARBA" id="ARBA00022603"/>
    </source>
</evidence>
<dbReference type="Gene3D" id="1.10.8.100">
    <property type="entry name" value="Ribosomal RNA adenine dimethylase-like, domain 2"/>
    <property type="match status" value="1"/>
</dbReference>
<feature type="binding site" evidence="5">
    <location>
        <position position="1"/>
    </location>
    <ligand>
        <name>S-adenosyl-L-methionine</name>
        <dbReference type="ChEBI" id="CHEBI:59789"/>
    </ligand>
</feature>
<dbReference type="InterPro" id="IPR029063">
    <property type="entry name" value="SAM-dependent_MTases_sf"/>
</dbReference>
<comment type="similarity">
    <text evidence="5">Belongs to the class I-like SAM-binding methyltransferase superfamily. rRNA adenine N(6)-methyltransferase family.</text>
</comment>
<dbReference type="Pfam" id="PF00398">
    <property type="entry name" value="RrnaAD"/>
    <property type="match status" value="1"/>
</dbReference>
<comment type="caution">
    <text evidence="7">The sequence shown here is derived from an EMBL/GenBank/DDBJ whole genome shotgun (WGS) entry which is preliminary data.</text>
</comment>
<keyword evidence="3 5" id="KW-0949">S-adenosyl-L-methionine</keyword>
<keyword evidence="8" id="KW-1185">Reference proteome</keyword>
<organism evidence="7 8">
    <name type="scientific">Aerococcus tenax</name>
    <dbReference type="NCBI Taxonomy" id="3078812"/>
    <lineage>
        <taxon>Bacteria</taxon>
        <taxon>Bacillati</taxon>
        <taxon>Bacillota</taxon>
        <taxon>Bacilli</taxon>
        <taxon>Lactobacillales</taxon>
        <taxon>Aerococcaceae</taxon>
        <taxon>Aerococcus</taxon>
    </lineage>
</organism>
<dbReference type="SUPFAM" id="SSF53335">
    <property type="entry name" value="S-adenosyl-L-methionine-dependent methyltransferases"/>
    <property type="match status" value="1"/>
</dbReference>
<keyword evidence="4 5" id="KW-0694">RNA-binding</keyword>
<gene>
    <name evidence="7" type="ORF">F6I34_09185</name>
</gene>
<keyword evidence="1 5" id="KW-0489">Methyltransferase</keyword>
<feature type="non-terminal residue" evidence="7">
    <location>
        <position position="1"/>
    </location>
</feature>
<evidence type="ECO:0000256" key="2">
    <source>
        <dbReference type="ARBA" id="ARBA00022679"/>
    </source>
</evidence>
<dbReference type="InterPro" id="IPR023165">
    <property type="entry name" value="rRNA_Ade_diMease-like_C"/>
</dbReference>
<dbReference type="EMBL" id="VYVN01000033">
    <property type="protein sequence ID" value="KAA9237932.1"/>
    <property type="molecule type" value="Genomic_DNA"/>
</dbReference>
<sequence>IPYNISTDIVKKIAFDSQAKYSYLIVERGFAKRLQNTQRALGLLLMVEMDIKILKKVPRAYFHPKPNVDSVLIVLERHKPFILKKDYKKYRFFVYKWVNREYHVLFTKNQLRQVLKHANVTDLDKLSNEQFLSVFNSYKLFQ</sequence>